<proteinExistence type="predicted"/>
<accession>A0ABY7HA41</accession>
<evidence type="ECO:0000313" key="5">
    <source>
        <dbReference type="Proteomes" id="UP001164459"/>
    </source>
</evidence>
<dbReference type="SUPFAM" id="SSF110296">
    <property type="entry name" value="Oligoxyloglucan reducing end-specific cellobiohydrolase"/>
    <property type="match status" value="1"/>
</dbReference>
<evidence type="ECO:0000256" key="2">
    <source>
        <dbReference type="ARBA" id="ARBA00023276"/>
    </source>
</evidence>
<dbReference type="InterPro" id="IPR028203">
    <property type="entry name" value="PSII_CF48-like_dom"/>
</dbReference>
<keyword evidence="1" id="KW-0602">Photosynthesis</keyword>
<evidence type="ECO:0000313" key="4">
    <source>
        <dbReference type="EMBL" id="WAS96091.1"/>
    </source>
</evidence>
<dbReference type="EMBL" id="CP114040">
    <property type="protein sequence ID" value="WAS96091.1"/>
    <property type="molecule type" value="Genomic_DNA"/>
</dbReference>
<organism evidence="4 5">
    <name type="scientific">Nannocystis punicea</name>
    <dbReference type="NCBI Taxonomy" id="2995304"/>
    <lineage>
        <taxon>Bacteria</taxon>
        <taxon>Pseudomonadati</taxon>
        <taxon>Myxococcota</taxon>
        <taxon>Polyangia</taxon>
        <taxon>Nannocystales</taxon>
        <taxon>Nannocystaceae</taxon>
        <taxon>Nannocystis</taxon>
    </lineage>
</organism>
<name>A0ABY7HA41_9BACT</name>
<protein>
    <submittedName>
        <fullName evidence="4">YCF48-related protein</fullName>
    </submittedName>
</protein>
<dbReference type="Pfam" id="PF14870">
    <property type="entry name" value="PSII_BNR"/>
    <property type="match status" value="1"/>
</dbReference>
<dbReference type="Proteomes" id="UP001164459">
    <property type="component" value="Chromosome"/>
</dbReference>
<keyword evidence="5" id="KW-1185">Reference proteome</keyword>
<sequence>MKLRSLTPLLVVLMAPIVGCTKDDNKNTSTSDGSGGGAWAVGEDATMVRLNPAGDVWYYPLEIEGDLLAIACKGQETGMAVGEDGVVLRTDDSGESWTQIDVGTRARLRSVIFSGTTPAYIAGDGIVLRSDDDGRSFTPVPDAEGDFTAVTTTAKGTLAWLTTASGQIWQLDGETLTPVFTTSEGPLSGIAATPDGGSVVAVGAGGLVLRSDDGGAKWASVTTPTSRDLHAVRISRTADLVVAVGAAGVVLRLDDELGASAEELLEPGLALRALHLSIDGHGHAVGDHGVVVHSNDAGLAWEALDLGLEEALFGLDDLHGEAHL</sequence>
<dbReference type="PANTHER" id="PTHR47199">
    <property type="entry name" value="PHOTOSYSTEM II STABILITY/ASSEMBLY FACTOR HCF136, CHLOROPLASTIC"/>
    <property type="match status" value="1"/>
</dbReference>
<dbReference type="Gene3D" id="2.130.10.10">
    <property type="entry name" value="YVTN repeat-like/Quinoprotein amine dehydrogenase"/>
    <property type="match status" value="2"/>
</dbReference>
<evidence type="ECO:0000259" key="3">
    <source>
        <dbReference type="Pfam" id="PF14870"/>
    </source>
</evidence>
<gene>
    <name evidence="4" type="ORF">O0S08_07995</name>
</gene>
<evidence type="ECO:0000256" key="1">
    <source>
        <dbReference type="ARBA" id="ARBA00022531"/>
    </source>
</evidence>
<dbReference type="RefSeq" id="WP_269038433.1">
    <property type="nucleotide sequence ID" value="NZ_CP114040.1"/>
</dbReference>
<dbReference type="InterPro" id="IPR015943">
    <property type="entry name" value="WD40/YVTN_repeat-like_dom_sf"/>
</dbReference>
<reference evidence="4" key="1">
    <citation type="submission" date="2022-11" db="EMBL/GenBank/DDBJ databases">
        <title>Minimal conservation of predation-associated metabolite biosynthetic gene clusters underscores biosynthetic potential of Myxococcota including descriptions for ten novel species: Archangium lansinium sp. nov., Myxococcus landrumus sp. nov., Nannocystis bai.</title>
        <authorList>
            <person name="Ahearne A."/>
            <person name="Stevens C."/>
            <person name="Dowd S."/>
        </authorList>
    </citation>
    <scope>NUCLEOTIDE SEQUENCE</scope>
    <source>
        <strain evidence="4">Fl3</strain>
    </source>
</reference>
<dbReference type="PANTHER" id="PTHR47199:SF2">
    <property type="entry name" value="PHOTOSYSTEM II STABILITY_ASSEMBLY FACTOR HCF136, CHLOROPLASTIC"/>
    <property type="match status" value="1"/>
</dbReference>
<keyword evidence="2" id="KW-0604">Photosystem II</keyword>
<feature type="domain" description="Photosynthesis system II assembly factor Ycf48/Hcf136-like" evidence="3">
    <location>
        <begin position="61"/>
        <end position="303"/>
    </location>
</feature>